<dbReference type="AlphaFoldDB" id="A0AAV4P524"/>
<accession>A0AAV4P524</accession>
<keyword evidence="2" id="KW-1185">Reference proteome</keyword>
<dbReference type="Proteomes" id="UP001054837">
    <property type="component" value="Unassembled WGS sequence"/>
</dbReference>
<reference evidence="1 2" key="1">
    <citation type="submission" date="2021-06" db="EMBL/GenBank/DDBJ databases">
        <title>Caerostris darwini draft genome.</title>
        <authorList>
            <person name="Kono N."/>
            <person name="Arakawa K."/>
        </authorList>
    </citation>
    <scope>NUCLEOTIDE SEQUENCE [LARGE SCALE GENOMIC DNA]</scope>
</reference>
<evidence type="ECO:0000313" key="1">
    <source>
        <dbReference type="EMBL" id="GIX91070.1"/>
    </source>
</evidence>
<name>A0AAV4P524_9ARAC</name>
<gene>
    <name evidence="1" type="ORF">CDAR_187201</name>
</gene>
<comment type="caution">
    <text evidence="1">The sequence shown here is derived from an EMBL/GenBank/DDBJ whole genome shotgun (WGS) entry which is preliminary data.</text>
</comment>
<sequence length="187" mass="21207">MSAMGQEYLERRGFIYFAFQDIFLERERTRKRSSWIGHHQISLPKLLQVASQEKDSESWDTKISCSHPQGSWTLTRSPLVLKCSAPRCHGTPVPITSLISSINPCNTSEVMKGEAFISNIMSAMVAGILGEKRVYLFRLSGYIPGNGENKEKIFLDRTSSDILCRSFYQLRRRKGSESCDTKISCSQ</sequence>
<protein>
    <submittedName>
        <fullName evidence="1">Uncharacterized protein</fullName>
    </submittedName>
</protein>
<evidence type="ECO:0000313" key="2">
    <source>
        <dbReference type="Proteomes" id="UP001054837"/>
    </source>
</evidence>
<proteinExistence type="predicted"/>
<organism evidence="1 2">
    <name type="scientific">Caerostris darwini</name>
    <dbReference type="NCBI Taxonomy" id="1538125"/>
    <lineage>
        <taxon>Eukaryota</taxon>
        <taxon>Metazoa</taxon>
        <taxon>Ecdysozoa</taxon>
        <taxon>Arthropoda</taxon>
        <taxon>Chelicerata</taxon>
        <taxon>Arachnida</taxon>
        <taxon>Araneae</taxon>
        <taxon>Araneomorphae</taxon>
        <taxon>Entelegynae</taxon>
        <taxon>Araneoidea</taxon>
        <taxon>Araneidae</taxon>
        <taxon>Caerostris</taxon>
    </lineage>
</organism>
<dbReference type="EMBL" id="BPLQ01002288">
    <property type="protein sequence ID" value="GIX91070.1"/>
    <property type="molecule type" value="Genomic_DNA"/>
</dbReference>